<reference evidence="18" key="1">
    <citation type="submission" date="2020-12" db="EMBL/GenBank/DDBJ databases">
        <title>Desulfobium dissulfuricans gen. nov., sp. nov., a novel mesophilic, sulfate-reducing bacterium isolated from a deep-sea hydrothermal vent.</title>
        <authorList>
            <person name="Hashimoto Y."/>
            <person name="Tame A."/>
            <person name="Sawayama S."/>
            <person name="Miyazaki J."/>
            <person name="Takai K."/>
            <person name="Nakagawa S."/>
        </authorList>
    </citation>
    <scope>NUCLEOTIDE SEQUENCE</scope>
    <source>
        <strain evidence="18">GF1</strain>
    </source>
</reference>
<feature type="domain" description="Chorismate-utilising enzyme C-terminal" evidence="16">
    <location>
        <begin position="216"/>
        <end position="469"/>
    </location>
</feature>
<dbReference type="InterPro" id="IPR005256">
    <property type="entry name" value="Anth_synth_I_PabB"/>
</dbReference>
<comment type="cofactor">
    <cofactor evidence="1 15">
        <name>Mg(2+)</name>
        <dbReference type="ChEBI" id="CHEBI:18420"/>
    </cofactor>
</comment>
<keyword evidence="9 15" id="KW-0822">Tryptophan biosynthesis</keyword>
<dbReference type="EC" id="4.1.3.27" evidence="5 15"/>
<evidence type="ECO:0000256" key="12">
    <source>
        <dbReference type="ARBA" id="ARBA00023239"/>
    </source>
</evidence>
<dbReference type="SUPFAM" id="SSF56322">
    <property type="entry name" value="ADC synthase"/>
    <property type="match status" value="1"/>
</dbReference>
<comment type="pathway">
    <text evidence="2 15">Amino-acid biosynthesis; L-tryptophan biosynthesis; L-tryptophan from chorismate: step 1/5.</text>
</comment>
<evidence type="ECO:0000256" key="8">
    <source>
        <dbReference type="ARBA" id="ARBA00022723"/>
    </source>
</evidence>
<dbReference type="InterPro" id="IPR005801">
    <property type="entry name" value="ADC_synthase"/>
</dbReference>
<dbReference type="GO" id="GO:0004049">
    <property type="term" value="F:anthranilate synthase activity"/>
    <property type="evidence" value="ECO:0007669"/>
    <property type="project" value="UniProtKB-EC"/>
</dbReference>
<evidence type="ECO:0000256" key="11">
    <source>
        <dbReference type="ARBA" id="ARBA00023141"/>
    </source>
</evidence>
<dbReference type="GO" id="GO:0000162">
    <property type="term" value="P:L-tryptophan biosynthetic process"/>
    <property type="evidence" value="ECO:0007669"/>
    <property type="project" value="UniProtKB-KW"/>
</dbReference>
<keyword evidence="19" id="KW-1185">Reference proteome</keyword>
<evidence type="ECO:0000256" key="3">
    <source>
        <dbReference type="ARBA" id="ARBA00009562"/>
    </source>
</evidence>
<dbReference type="InterPro" id="IPR006805">
    <property type="entry name" value="Anth_synth_I_N"/>
</dbReference>
<comment type="catalytic activity">
    <reaction evidence="14 15">
        <text>chorismate + L-glutamine = anthranilate + pyruvate + L-glutamate + H(+)</text>
        <dbReference type="Rhea" id="RHEA:21732"/>
        <dbReference type="ChEBI" id="CHEBI:15361"/>
        <dbReference type="ChEBI" id="CHEBI:15378"/>
        <dbReference type="ChEBI" id="CHEBI:16567"/>
        <dbReference type="ChEBI" id="CHEBI:29748"/>
        <dbReference type="ChEBI" id="CHEBI:29985"/>
        <dbReference type="ChEBI" id="CHEBI:58359"/>
        <dbReference type="EC" id="4.1.3.27"/>
    </reaction>
</comment>
<keyword evidence="8 15" id="KW-0479">Metal-binding</keyword>
<gene>
    <name evidence="15 18" type="primary">trpE</name>
    <name evidence="18" type="ORF">GF1_09550</name>
</gene>
<dbReference type="InterPro" id="IPR015890">
    <property type="entry name" value="Chorismate_C"/>
</dbReference>
<comment type="function">
    <text evidence="13 15">Part of a heterotetrameric complex that catalyzes the two-step biosynthesis of anthranilate, an intermediate in the biosynthesis of L-tryptophan. In the first step, the glutamine-binding beta subunit (TrpG) of anthranilate synthase (AS) provides the glutamine amidotransferase activity which generates ammonia as a substrate that, along with chorismate, is used in the second step, catalyzed by the large alpha subunit of AS (TrpE) to produce anthranilate. In the absence of TrpG, TrpE can synthesize anthranilate directly from chorismate and high concentrations of ammonia.</text>
</comment>
<keyword evidence="11 15" id="KW-0057">Aromatic amino acid biosynthesis</keyword>
<evidence type="ECO:0000256" key="7">
    <source>
        <dbReference type="ARBA" id="ARBA00022605"/>
    </source>
</evidence>
<dbReference type="KEGG" id="ddu:GF1_09550"/>
<name>A0A915TZD3_9BACT</name>
<dbReference type="Proteomes" id="UP001063350">
    <property type="component" value="Chromosome"/>
</dbReference>
<dbReference type="PANTHER" id="PTHR11236:SF48">
    <property type="entry name" value="ISOCHORISMATE SYNTHASE MENF"/>
    <property type="match status" value="1"/>
</dbReference>
<accession>A0A915TZD3</accession>
<organism evidence="18 19">
    <name type="scientific">Desulfolithobacter dissulfuricans</name>
    <dbReference type="NCBI Taxonomy" id="2795293"/>
    <lineage>
        <taxon>Bacteria</taxon>
        <taxon>Pseudomonadati</taxon>
        <taxon>Thermodesulfobacteriota</taxon>
        <taxon>Desulfobulbia</taxon>
        <taxon>Desulfobulbales</taxon>
        <taxon>Desulfobulbaceae</taxon>
        <taxon>Desulfolithobacter</taxon>
    </lineage>
</organism>
<dbReference type="PRINTS" id="PR00095">
    <property type="entry name" value="ANTSNTHASEI"/>
</dbReference>
<evidence type="ECO:0000256" key="5">
    <source>
        <dbReference type="ARBA" id="ARBA00012266"/>
    </source>
</evidence>
<evidence type="ECO:0000256" key="1">
    <source>
        <dbReference type="ARBA" id="ARBA00001946"/>
    </source>
</evidence>
<keyword evidence="7 15" id="KW-0028">Amino-acid biosynthesis</keyword>
<dbReference type="InterPro" id="IPR019999">
    <property type="entry name" value="Anth_synth_I-like"/>
</dbReference>
<keyword evidence="12 15" id="KW-0456">Lyase</keyword>
<dbReference type="AlphaFoldDB" id="A0A915TZD3"/>
<dbReference type="Pfam" id="PF00425">
    <property type="entry name" value="Chorismate_bind"/>
    <property type="match status" value="1"/>
</dbReference>
<evidence type="ECO:0000256" key="14">
    <source>
        <dbReference type="ARBA" id="ARBA00047683"/>
    </source>
</evidence>
<evidence type="ECO:0000256" key="4">
    <source>
        <dbReference type="ARBA" id="ARBA00011575"/>
    </source>
</evidence>
<dbReference type="NCBIfam" id="TIGR00564">
    <property type="entry name" value="trpE_most"/>
    <property type="match status" value="1"/>
</dbReference>
<evidence type="ECO:0000313" key="18">
    <source>
        <dbReference type="EMBL" id="BCO08579.1"/>
    </source>
</evidence>
<evidence type="ECO:0000256" key="9">
    <source>
        <dbReference type="ARBA" id="ARBA00022822"/>
    </source>
</evidence>
<dbReference type="Gene3D" id="3.60.120.10">
    <property type="entry name" value="Anthranilate synthase"/>
    <property type="match status" value="1"/>
</dbReference>
<comment type="subunit">
    <text evidence="4 15">Heterotetramer consisting of two non-identical subunits: a beta subunit (TrpG) and a large alpha subunit (TrpE).</text>
</comment>
<evidence type="ECO:0000256" key="15">
    <source>
        <dbReference type="RuleBase" id="RU364045"/>
    </source>
</evidence>
<evidence type="ECO:0000259" key="17">
    <source>
        <dbReference type="Pfam" id="PF04715"/>
    </source>
</evidence>
<keyword evidence="10 15" id="KW-0460">Magnesium</keyword>
<sequence>MIGSSGLIPIYRTIITDLDTPLTIFAKVAGQRRHAFLFESMEGGEKWGRYSFIGLDPLVVFESTGDTVTLTRPDRGQECEVRTGCNPLAELRNLLTSFRPSNAPGLPRFYGGAVGFLGYDMVRFIEELPDSHPRLDLPDSSFMVPRLVLIHDSVEQTLTVVCNVEADEASSPEELHARGCARIDEIISLIRQPLPESICDFSPATTRHEFTSNMEQADFEAMVERAREYILAGDIIQVVLSQRFHTTTSLDPFLLYRSLRHINPSPYLFFVRQGDVVLIGSSPEILVRLEDGDIELRPIAGTRKRGRTEEEDRALEKELLADPKERAEHLMLVDLGRNDVGRVARSGSVTVRDLLVIERYSHVMHIVSGVHGELAEDKDQFDVLEACFPAGTVSGAPKIRAMEIIDELEVERRGPYAGAVGYFGFSGNMDFCITIRTFVMHGQDLWIQAGAGIVADSDPTSEYEETINKAKGLRRAVELAEKGW</sequence>
<feature type="domain" description="Anthranilate synthase component I N-terminal" evidence="17">
    <location>
        <begin position="17"/>
        <end position="160"/>
    </location>
</feature>
<dbReference type="GO" id="GO:0046872">
    <property type="term" value="F:metal ion binding"/>
    <property type="evidence" value="ECO:0007669"/>
    <property type="project" value="UniProtKB-KW"/>
</dbReference>
<evidence type="ECO:0000256" key="6">
    <source>
        <dbReference type="ARBA" id="ARBA00020653"/>
    </source>
</evidence>
<dbReference type="Pfam" id="PF04715">
    <property type="entry name" value="Anth_synt_I_N"/>
    <property type="match status" value="1"/>
</dbReference>
<protein>
    <recommendedName>
        <fullName evidence="6 15">Anthranilate synthase component 1</fullName>
        <ecNumber evidence="5 15">4.1.3.27</ecNumber>
    </recommendedName>
</protein>
<evidence type="ECO:0000313" key="19">
    <source>
        <dbReference type="Proteomes" id="UP001063350"/>
    </source>
</evidence>
<evidence type="ECO:0000256" key="13">
    <source>
        <dbReference type="ARBA" id="ARBA00025634"/>
    </source>
</evidence>
<evidence type="ECO:0000256" key="10">
    <source>
        <dbReference type="ARBA" id="ARBA00022842"/>
    </source>
</evidence>
<comment type="similarity">
    <text evidence="3 15">Belongs to the anthranilate synthase component I family.</text>
</comment>
<evidence type="ECO:0000256" key="2">
    <source>
        <dbReference type="ARBA" id="ARBA00004873"/>
    </source>
</evidence>
<dbReference type="PANTHER" id="PTHR11236">
    <property type="entry name" value="AMINOBENZOATE/ANTHRANILATE SYNTHASE"/>
    <property type="match status" value="1"/>
</dbReference>
<dbReference type="EMBL" id="AP024233">
    <property type="protein sequence ID" value="BCO08579.1"/>
    <property type="molecule type" value="Genomic_DNA"/>
</dbReference>
<evidence type="ECO:0000259" key="16">
    <source>
        <dbReference type="Pfam" id="PF00425"/>
    </source>
</evidence>
<proteinExistence type="inferred from homology"/>